<dbReference type="EMBL" id="JAERQJ010000003">
    <property type="protein sequence ID" value="MBL0683475.1"/>
    <property type="molecule type" value="Genomic_DNA"/>
</dbReference>
<name>A0A936ZWY3_9FLAO</name>
<protein>
    <submittedName>
        <fullName evidence="2">Uncharacterized protein</fullName>
    </submittedName>
</protein>
<keyword evidence="1" id="KW-0812">Transmembrane</keyword>
<dbReference type="Proteomes" id="UP000651057">
    <property type="component" value="Unassembled WGS sequence"/>
</dbReference>
<feature type="transmembrane region" description="Helical" evidence="1">
    <location>
        <begin position="53"/>
        <end position="75"/>
    </location>
</feature>
<evidence type="ECO:0000313" key="2">
    <source>
        <dbReference type="EMBL" id="MBL0683475.1"/>
    </source>
</evidence>
<comment type="caution">
    <text evidence="2">The sequence shown here is derived from an EMBL/GenBank/DDBJ whole genome shotgun (WGS) entry which is preliminary data.</text>
</comment>
<organism evidence="2 3">
    <name type="scientific">Aquimarina mytili</name>
    <dbReference type="NCBI Taxonomy" id="874423"/>
    <lineage>
        <taxon>Bacteria</taxon>
        <taxon>Pseudomonadati</taxon>
        <taxon>Bacteroidota</taxon>
        <taxon>Flavobacteriia</taxon>
        <taxon>Flavobacteriales</taxon>
        <taxon>Flavobacteriaceae</taxon>
        <taxon>Aquimarina</taxon>
    </lineage>
</organism>
<feature type="transmembrane region" description="Helical" evidence="1">
    <location>
        <begin position="12"/>
        <end position="33"/>
    </location>
</feature>
<accession>A0A936ZWY3</accession>
<gene>
    <name evidence="2" type="ORF">JJQ60_08105</name>
</gene>
<evidence type="ECO:0000313" key="3">
    <source>
        <dbReference type="Proteomes" id="UP000651057"/>
    </source>
</evidence>
<reference evidence="2" key="1">
    <citation type="submission" date="2021-01" db="EMBL/GenBank/DDBJ databases">
        <authorList>
            <person name="Zhong Y.L."/>
        </authorList>
    </citation>
    <scope>NUCLEOTIDE SEQUENCE</scope>
    <source>
        <strain evidence="2">KCTC 23302</strain>
    </source>
</reference>
<sequence>MIADIISSKRYWITVCFVGVGFVLIFSIIEHLMQYGGIAFDSFLKEKIENGKWIRYVLSRLAGGLLYGMIMGYYFELKKRKSNQ</sequence>
<evidence type="ECO:0000256" key="1">
    <source>
        <dbReference type="SAM" id="Phobius"/>
    </source>
</evidence>
<keyword evidence="1" id="KW-0472">Membrane</keyword>
<keyword evidence="1" id="KW-1133">Transmembrane helix</keyword>
<dbReference type="RefSeq" id="WP_201918512.1">
    <property type="nucleotide sequence ID" value="NZ_BAABAX010000005.1"/>
</dbReference>
<dbReference type="AlphaFoldDB" id="A0A936ZWY3"/>
<keyword evidence="3" id="KW-1185">Reference proteome</keyword>
<proteinExistence type="predicted"/>